<keyword evidence="13" id="KW-0788">Thiol protease</keyword>
<evidence type="ECO:0000256" key="20">
    <source>
        <dbReference type="ARBA" id="ARBA00046180"/>
    </source>
</evidence>
<dbReference type="InterPro" id="IPR009003">
    <property type="entry name" value="Peptidase_S1_PA"/>
</dbReference>
<dbReference type="InterPro" id="IPR043128">
    <property type="entry name" value="Rev_trsase/Diguanyl_cyclase"/>
</dbReference>
<dbReference type="EMBL" id="MK204392">
    <property type="protein sequence ID" value="QDY92332.1"/>
    <property type="molecule type" value="Genomic_RNA"/>
</dbReference>
<dbReference type="SUPFAM" id="SSF50494">
    <property type="entry name" value="Trypsin-like serine proteases"/>
    <property type="match status" value="1"/>
</dbReference>
<dbReference type="Gene3D" id="3.30.70.270">
    <property type="match status" value="1"/>
</dbReference>
<dbReference type="InterPro" id="IPR003593">
    <property type="entry name" value="AAA+_ATPase"/>
</dbReference>
<dbReference type="PROSITE" id="PS51218">
    <property type="entry name" value="SF3_HELICASE_2"/>
    <property type="match status" value="1"/>
</dbReference>
<dbReference type="CDD" id="cd00205">
    <property type="entry name" value="rhv_like"/>
    <property type="match status" value="1"/>
</dbReference>
<dbReference type="GO" id="GO:0003724">
    <property type="term" value="F:RNA helicase activity"/>
    <property type="evidence" value="ECO:0007669"/>
    <property type="project" value="InterPro"/>
</dbReference>
<dbReference type="InterPro" id="IPR000605">
    <property type="entry name" value="Helicase_SF3_ssDNA/RNA_vir"/>
</dbReference>
<keyword evidence="7" id="KW-0167">Capsid protein</keyword>
<keyword evidence="9" id="KW-0808">Transferase</keyword>
<dbReference type="InterPro" id="IPR001205">
    <property type="entry name" value="RNA-dir_pol_C"/>
</dbReference>
<evidence type="ECO:0000256" key="8">
    <source>
        <dbReference type="ARBA" id="ARBA00022670"/>
    </source>
</evidence>
<keyword evidence="10" id="KW-0548">Nucleotidyltransferase</keyword>
<dbReference type="GO" id="GO:0030430">
    <property type="term" value="C:host cell cytoplasm"/>
    <property type="evidence" value="ECO:0007669"/>
    <property type="project" value="UniProtKB-SubCell"/>
</dbReference>
<dbReference type="InterPro" id="IPR004004">
    <property type="entry name" value="Helic/Pol/Pept_Calicivir-typ"/>
</dbReference>
<dbReference type="PROSITE" id="PS51894">
    <property type="entry name" value="CV_3CL_PRO"/>
    <property type="match status" value="1"/>
</dbReference>
<dbReference type="GO" id="GO:0005524">
    <property type="term" value="F:ATP binding"/>
    <property type="evidence" value="ECO:0007669"/>
    <property type="project" value="UniProtKB-KW"/>
</dbReference>
<dbReference type="InterPro" id="IPR033703">
    <property type="entry name" value="Rhv-like"/>
</dbReference>
<evidence type="ECO:0000256" key="4">
    <source>
        <dbReference type="ARBA" id="ARBA00022484"/>
    </source>
</evidence>
<protein>
    <recommendedName>
        <fullName evidence="3">Genome polyprotein</fullName>
    </recommendedName>
</protein>
<dbReference type="InterPro" id="IPR007094">
    <property type="entry name" value="RNA-dir_pol_PSvirus"/>
</dbReference>
<dbReference type="Pfam" id="PF00915">
    <property type="entry name" value="Calici_coat"/>
    <property type="match status" value="1"/>
</dbReference>
<evidence type="ECO:0000256" key="21">
    <source>
        <dbReference type="ARBA" id="ARBA00046246"/>
    </source>
</evidence>
<evidence type="ECO:0000256" key="16">
    <source>
        <dbReference type="ARBA" id="ARBA00022953"/>
    </source>
</evidence>
<dbReference type="GO" id="GO:0003723">
    <property type="term" value="F:RNA binding"/>
    <property type="evidence" value="ECO:0007669"/>
    <property type="project" value="InterPro"/>
</dbReference>
<evidence type="ECO:0000256" key="19">
    <source>
        <dbReference type="ARBA" id="ARBA00045380"/>
    </source>
</evidence>
<keyword evidence="14" id="KW-0067">ATP-binding</keyword>
<comment type="subcellular location">
    <subcellularLocation>
        <location evidence="1">Host cytoplasm</location>
    </subcellularLocation>
    <subcellularLocation>
        <location evidence="2">Virion</location>
    </subcellularLocation>
</comment>
<organism evidence="26">
    <name type="scientific">Grey teal calicivirus</name>
    <dbReference type="NCBI Taxonomy" id="2592487"/>
    <lineage>
        <taxon>Viruses</taxon>
        <taxon>Riboviria</taxon>
        <taxon>Orthornavirae</taxon>
        <taxon>Pisuviricota</taxon>
        <taxon>Pisoniviricetes</taxon>
        <taxon>Picornavirales</taxon>
        <taxon>Caliciviridae</taxon>
    </lineage>
</organism>
<dbReference type="GO" id="GO:0003968">
    <property type="term" value="F:RNA-directed RNA polymerase activity"/>
    <property type="evidence" value="ECO:0007669"/>
    <property type="project" value="UniProtKB-KW"/>
</dbReference>
<dbReference type="InterPro" id="IPR029053">
    <property type="entry name" value="Viral_coat"/>
</dbReference>
<dbReference type="Pfam" id="PF03510">
    <property type="entry name" value="Peptidase_C24"/>
    <property type="match status" value="1"/>
</dbReference>
<dbReference type="Gene3D" id="6.10.250.3230">
    <property type="match status" value="1"/>
</dbReference>
<evidence type="ECO:0000256" key="18">
    <source>
        <dbReference type="ARBA" id="ARBA00045264"/>
    </source>
</evidence>
<dbReference type="SUPFAM" id="SSF52540">
    <property type="entry name" value="P-loop containing nucleoside triphosphate hydrolases"/>
    <property type="match status" value="1"/>
</dbReference>
<dbReference type="Gene3D" id="3.40.50.300">
    <property type="entry name" value="P-loop containing nucleotide triphosphate hydrolases"/>
    <property type="match status" value="1"/>
</dbReference>
<dbReference type="Gene3D" id="1.10.260.110">
    <property type="match status" value="1"/>
</dbReference>
<evidence type="ECO:0000256" key="17">
    <source>
        <dbReference type="ARBA" id="ARBA00023200"/>
    </source>
</evidence>
<accession>A0A5B8KA37</accession>
<comment type="function">
    <text evidence="20">Viral genome-linked protein is covalently linked to the 5'-end of the positive-strand, negative-strand genomic RNAs and subgenomic RNA. Acts as a genome-linked replication primer. May recruit ribosome to viral RNA thereby promoting viral proteins translation. Interacts with host translation initiation complex to allow the translation of viral proteins.</text>
</comment>
<dbReference type="GO" id="GO:0019028">
    <property type="term" value="C:viral capsid"/>
    <property type="evidence" value="ECO:0007669"/>
    <property type="project" value="UniProtKB-KW"/>
</dbReference>
<evidence type="ECO:0000256" key="12">
    <source>
        <dbReference type="ARBA" id="ARBA00022801"/>
    </source>
</evidence>
<feature type="domain" description="SF3 helicase" evidence="24">
    <location>
        <begin position="597"/>
        <end position="757"/>
    </location>
</feature>
<dbReference type="SUPFAM" id="SSF88633">
    <property type="entry name" value="Positive stranded ssRNA viruses"/>
    <property type="match status" value="1"/>
</dbReference>
<evidence type="ECO:0000256" key="2">
    <source>
        <dbReference type="ARBA" id="ARBA00004328"/>
    </source>
</evidence>
<name>A0A5B8KA37_9CALI</name>
<comment type="catalytic activity">
    <reaction evidence="22">
        <text>a ribonucleoside 5'-triphosphate + H2O = a ribonucleoside 5'-diphosphate + phosphate + H(+)</text>
        <dbReference type="Rhea" id="RHEA:23680"/>
        <dbReference type="ChEBI" id="CHEBI:15377"/>
        <dbReference type="ChEBI" id="CHEBI:15378"/>
        <dbReference type="ChEBI" id="CHEBI:43474"/>
        <dbReference type="ChEBI" id="CHEBI:57930"/>
        <dbReference type="ChEBI" id="CHEBI:61557"/>
        <dbReference type="EC" id="3.6.1.15"/>
    </reaction>
</comment>
<evidence type="ECO:0000256" key="15">
    <source>
        <dbReference type="ARBA" id="ARBA00022844"/>
    </source>
</evidence>
<dbReference type="InterPro" id="IPR014759">
    <property type="entry name" value="Helicase_SF3_ssRNA_vir"/>
</dbReference>
<dbReference type="InterPro" id="IPR027417">
    <property type="entry name" value="P-loop_NTPase"/>
</dbReference>
<dbReference type="PROSITE" id="PS50507">
    <property type="entry name" value="RDRP_SSRNA_POS"/>
    <property type="match status" value="1"/>
</dbReference>
<proteinExistence type="predicted"/>
<keyword evidence="11" id="KW-0547">Nucleotide-binding</keyword>
<evidence type="ECO:0000259" key="25">
    <source>
        <dbReference type="PROSITE" id="PS51894"/>
    </source>
</evidence>
<dbReference type="Pfam" id="PF00910">
    <property type="entry name" value="RNA_helicase"/>
    <property type="match status" value="1"/>
</dbReference>
<dbReference type="CDD" id="cd00009">
    <property type="entry name" value="AAA"/>
    <property type="match status" value="1"/>
</dbReference>
<evidence type="ECO:0000259" key="24">
    <source>
        <dbReference type="PROSITE" id="PS51218"/>
    </source>
</evidence>
<dbReference type="InterPro" id="IPR004005">
    <property type="entry name" value="Calicivirus_coat"/>
</dbReference>
<dbReference type="PRINTS" id="PR00916">
    <property type="entry name" value="2CENDOPTASE"/>
</dbReference>
<dbReference type="GO" id="GO:0006508">
    <property type="term" value="P:proteolysis"/>
    <property type="evidence" value="ECO:0007669"/>
    <property type="project" value="UniProtKB-KW"/>
</dbReference>
<dbReference type="SUPFAM" id="SSF56672">
    <property type="entry name" value="DNA/RNA polymerases"/>
    <property type="match status" value="1"/>
</dbReference>
<dbReference type="Gene3D" id="1.20.960.20">
    <property type="match status" value="1"/>
</dbReference>
<comment type="function">
    <text evidence="18">Together with NTPase and NS4, initiates the formation of the replication complex. Induces the proliferation of the host smooth ER membranes forming long tubular structures. These remodeled membranes probably form the viral factories that contain the replication complex.</text>
</comment>
<reference evidence="26" key="1">
    <citation type="journal article" date="2019" name="ISME J.">
        <title>Virome heterogeneity and connectivity in waterfowl and shorebird communities.</title>
        <authorList>
            <person name="Wille M."/>
            <person name="Shi M."/>
            <person name="Klaassen M."/>
            <person name="Hurt A.C."/>
            <person name="Holmes E.C."/>
        </authorList>
    </citation>
    <scope>NUCLEOTIDE SEQUENCE</scope>
    <source>
        <strain evidence="26">MW09</strain>
    </source>
</reference>
<evidence type="ECO:0000256" key="14">
    <source>
        <dbReference type="ARBA" id="ARBA00022840"/>
    </source>
</evidence>
<comment type="function">
    <text evidence="19">Displays NTPase activity, but no helicase activity. Induces the formation of convoluted membranes derived from the host ER. These remodeled membranes probably form the viral factories that contain the replication complex. Together with NS2 and NS4, initiates the formation of the replication complex.</text>
</comment>
<evidence type="ECO:0000256" key="3">
    <source>
        <dbReference type="ARBA" id="ARBA00020107"/>
    </source>
</evidence>
<feature type="domain" description="Peptidase C24" evidence="25">
    <location>
        <begin position="1152"/>
        <end position="1310"/>
    </location>
</feature>
<dbReference type="InterPro" id="IPR000317">
    <property type="entry name" value="Peptidase_C24"/>
</dbReference>
<dbReference type="GO" id="GO:0004197">
    <property type="term" value="F:cysteine-type endopeptidase activity"/>
    <property type="evidence" value="ECO:0007669"/>
    <property type="project" value="InterPro"/>
</dbReference>
<evidence type="ECO:0000256" key="9">
    <source>
        <dbReference type="ARBA" id="ARBA00022679"/>
    </source>
</evidence>
<evidence type="ECO:0000256" key="13">
    <source>
        <dbReference type="ARBA" id="ARBA00022807"/>
    </source>
</evidence>
<dbReference type="InterPro" id="IPR043502">
    <property type="entry name" value="DNA/RNA_pol_sf"/>
</dbReference>
<keyword evidence="4" id="KW-0696">RNA-directed RNA polymerase</keyword>
<evidence type="ECO:0000259" key="23">
    <source>
        <dbReference type="PROSITE" id="PS50507"/>
    </source>
</evidence>
<keyword evidence="15" id="KW-0946">Virion</keyword>
<evidence type="ECO:0000256" key="5">
    <source>
        <dbReference type="ARBA" id="ARBA00022520"/>
    </source>
</evidence>
<dbReference type="GO" id="GO:0006351">
    <property type="term" value="P:DNA-templated transcription"/>
    <property type="evidence" value="ECO:0007669"/>
    <property type="project" value="InterPro"/>
</dbReference>
<keyword evidence="12" id="KW-0378">Hydrolase</keyword>
<keyword evidence="8" id="KW-0645">Protease</keyword>
<dbReference type="Gene3D" id="2.60.120.20">
    <property type="match status" value="1"/>
</dbReference>
<dbReference type="PRINTS" id="PR00918">
    <property type="entry name" value="CALICVIRUSNS"/>
</dbReference>
<feature type="domain" description="RdRp catalytic" evidence="23">
    <location>
        <begin position="1552"/>
        <end position="1677"/>
    </location>
</feature>
<keyword evidence="6" id="KW-0597">Phosphoprotein</keyword>
<dbReference type="GO" id="GO:0039694">
    <property type="term" value="P:viral RNA genome replication"/>
    <property type="evidence" value="ECO:0007669"/>
    <property type="project" value="InterPro"/>
</dbReference>
<evidence type="ECO:0000256" key="7">
    <source>
        <dbReference type="ARBA" id="ARBA00022561"/>
    </source>
</evidence>
<keyword evidence="17" id="KW-1035">Host cytoplasm</keyword>
<comment type="function">
    <text evidence="21">Probable key protein responsible for the formation of membrane alterations by the virus. Induces the formation of convoluted membranes derived from the host ER. These remodeled membranes probably form the viral factories that contain the replication complex. Together with NS2 and NTPase, initiates the formation of the replication complex.</text>
</comment>
<dbReference type="SMART" id="SM00382">
    <property type="entry name" value="AAA"/>
    <property type="match status" value="1"/>
</dbReference>
<evidence type="ECO:0000256" key="10">
    <source>
        <dbReference type="ARBA" id="ARBA00022695"/>
    </source>
</evidence>
<dbReference type="GO" id="GO:0017111">
    <property type="term" value="F:ribonucleoside triphosphate phosphatase activity"/>
    <property type="evidence" value="ECO:0007669"/>
    <property type="project" value="UniProtKB-EC"/>
</dbReference>
<dbReference type="Pfam" id="PF00680">
    <property type="entry name" value="RdRP_1"/>
    <property type="match status" value="1"/>
</dbReference>
<sequence>MKVQTHRPMPKADPPGSRLNARDHFFSFSSCFMVTMAQTNASRAFRAHHQNVHNLDRVTPVDSGPEAMSDPPTQAQVLASIVRYSVSTKLRSAGVLNYLREMTDGPLLILSRKHHSYFCLLKKHFRRVTRCKACTHHLIMEDRLCSNHHMDRMGCYSWRELITKFALPCIACSRANAAWHLWVPEERCDCGRCNELETRDVCCTFFASLMGGYLVEAPVFQGAGPSRQAPPSDHFDEYITDHKPRFVKSYKRDENHSDSIVHNLLEALKSPDTATLPTTILVEARRAGLTSDELRATIFRTFQASEEKLDSRATAVLMATALALDKDADFQKADYKAVLEKLNPDRQPTWREAIKARISRMADKLKSWGIYDSTRKVLEVAYETLGWAKAANDLIFNSLLEKAKPIPLMALISTFDGTPRGFVITLTGVLQLYGLTNPTKVMHAASPLIDCLTNCVTKVMDCLNPFGRRGPEPQSTSSFIAVLAGLGVLLALGHMPGPIARTIRNLSATAVSLVAIVKFLSTISKMVTTHLVTKYLRSLTDRVALLTVEVAKPAICSSAAERRKLETRLDKISHEVDTAAADPDYNGHATTLRALQQSVLNLRVKLNSISGTAAEREAPVAIVLCGPPGIGKTTLAEFIANFLDPEHIPSTISFHLDHHDGYSGEDVCVWDEFDTDHDGRFLEAVIAMVNKAPCPLNCDLTENKGKIFRSKYLIMTTNTPTPVPPNHPRAEAFYRRLLWFDICSPQIEQYKLDHPGCALPATLFQKDFSHLEIRQRPYLGIDSKGTILDGRVARPIKVTLTQLCGTLKPGEKPTFQSAYKRYGLVVPDEFRKDALDWLARHINRESGFAETVIVDHRDTESGLPDTPGNLIIISRSERDWKTVSWHTVTKFEEAPDLNTTFGLNPFIPRKDNRHFTTQLYRSIISFGDRPPMHLPPKAHYRVNNLPDLLNALRHVYGSELLPVVFKLGRKLAIKDWFKFLQEAAMINWGPNYHSYALTTPVGLFTIYTQGSMAIYGASDKVSPVDPEFGPKAAHYTFTELVWKVLKRLAHIAFTSFNLGINLSAVVYYNDLCSGRPQSNTRRAYTGIALPDDQYNEWQTYRNRVDNTITVEDYVQAREALAVERPVLEARIQALNRWMRAQRARPTLVDSEAVLQGALVPEDAMAPILRADGTTLGWACHRGHGTWLANTHIIQQEGITLDGHEIEKPDNIMEIKTDVTIIKSYIARSVVQLGTGTPERFYDGRAAAFVKPHVLNIGEIKVDGYTCMLNGGTKPGDCGRPYLNSANQVVGIHSAYYHASSRAVISRLNVAAKPPETWRGIPTVPSGIMTGPLRKGTRFGRSPAYPDLQPWENCSPAPYGAGDPRGLPTQEKILASCLEPYVTPRPEVLPIVHEAARYVRRHLATLLSFTQQPEIEPLAQAHRRLNMATSCGPFIPGVKQDYFFNTPSGPVMKPDTAYARHINAAFALAERGEPLQNAYQLALKDELLPNKKVAVGKKRLLWGTDCALTTLAACVLGDLMDKMKSLVAHSPISVGCNMDGTFPAWMVTEMEGKHTLCLDYSKWDSTMHPQVIHHALVILCGLVPPHPYNESLLRTLVKPPEGYFMDRKVVAVSGLPSGTPGTSILNSVCHCIYFTAAVWLAEENAGIVRTRDPLMENRIFTYGDDCVYGFNARMASNLDLFISALRQLGLNPTAPDKTQNYVLNAPMVFLKREIKPVDDIVVAPLDVDSLVRQATWIKGAQLTSHLQVQKVCLSERSTQISEALIQLSAHGEKVWYDTAWIFFGCIDREHLTTPKYTYEEARDIYRDRYFTSDMTTNLALLDGDMRILPKEDRAVFQNGPEEQQHQAAGGFSAVPVGEENVAGTLTTSYTSVGASAGAAGAPLPDSGPLAAMGAGPQTTMPPGIAGLFVRSARITWNANQPVGTLLGTVPLSPMINPFLSHLSAMYAAWAGSMIVRIQISGSGMFGGRIIAAALPPGISAGSVTNPTAYPSCIMDARLVAPMDMVVGDIRRTTYHLTGEPEQTMTIAIYVSAQLINPYTNGVAAAEITLYTTPGPDFGFSLLREPTAPGTSYANILGGSTAAWLSNRTGGPIISLSTHTSMRFAWNHFAADGTTYGWGDGVVYSRLLFQFQTISSNTQPFTVVPVTNIPMRPTLYQGVDPGVPDWLCTTGVAASANTLNNVGVSAVVIGSFAEQSGSSLDINEGFARYMLLGMGDVTAAGTTTAAATAQPIFDNPHFYFVANETISANWSTDYFACNIAGVHVPNASSNVGVTAAVTPQAPTVYPTPGNVLLGFGAELARDWPGPGIVIGSQPQGLARTLFTNPIEIPDTDMLVFRLTNSAQSFEVGLRRDGYLMTGGSSEVTIQLTDDYTIEVSGLVPLTTPLTGPTGTYGTRRRANMRHV</sequence>
<keyword evidence="16" id="KW-0693">Viral RNA replication</keyword>
<evidence type="ECO:0000256" key="11">
    <source>
        <dbReference type="ARBA" id="ARBA00022741"/>
    </source>
</evidence>
<evidence type="ECO:0000313" key="26">
    <source>
        <dbReference type="EMBL" id="QDY92332.1"/>
    </source>
</evidence>
<evidence type="ECO:0000256" key="22">
    <source>
        <dbReference type="ARBA" id="ARBA00047631"/>
    </source>
</evidence>
<evidence type="ECO:0000256" key="1">
    <source>
        <dbReference type="ARBA" id="ARBA00004192"/>
    </source>
</evidence>
<keyword evidence="5" id="KW-0191">Covalent protein-RNA linkage</keyword>
<evidence type="ECO:0000256" key="6">
    <source>
        <dbReference type="ARBA" id="ARBA00022553"/>
    </source>
</evidence>